<gene>
    <name evidence="2" type="ORF">COX44_02370</name>
</gene>
<dbReference type="InterPro" id="IPR011411">
    <property type="entry name" value="MazG-related_YvdC"/>
</dbReference>
<dbReference type="PANTHER" id="PTHR42702:SF1">
    <property type="entry name" value="REGULATORY PROTEIN FOR BETA-LACTAMASE"/>
    <property type="match status" value="1"/>
</dbReference>
<dbReference type="SUPFAM" id="SSF101386">
    <property type="entry name" value="all-alpha NTP pyrophosphatases"/>
    <property type="match status" value="1"/>
</dbReference>
<dbReference type="CDD" id="cd11535">
    <property type="entry name" value="NTP-PPase_SsMazG"/>
    <property type="match status" value="1"/>
</dbReference>
<dbReference type="Pfam" id="PF03819">
    <property type="entry name" value="MazG"/>
    <property type="match status" value="1"/>
</dbReference>
<dbReference type="PANTHER" id="PTHR42702">
    <property type="entry name" value="NUCLEOTIDE PYROPHOSPHOHYDROLASE"/>
    <property type="match status" value="1"/>
</dbReference>
<keyword evidence="2" id="KW-0378">Hydrolase</keyword>
<dbReference type="Gene3D" id="1.10.287.1080">
    <property type="entry name" value="MazG-like"/>
    <property type="match status" value="1"/>
</dbReference>
<dbReference type="GO" id="GO:0016787">
    <property type="term" value="F:hydrolase activity"/>
    <property type="evidence" value="ECO:0007669"/>
    <property type="project" value="UniProtKB-KW"/>
</dbReference>
<evidence type="ECO:0000313" key="2">
    <source>
        <dbReference type="EMBL" id="PIP16988.1"/>
    </source>
</evidence>
<feature type="domain" description="NTP pyrophosphohydrolase MazG-like" evidence="1">
    <location>
        <begin position="36"/>
        <end position="100"/>
    </location>
</feature>
<dbReference type="PIRSF" id="PIRSF036521">
    <property type="entry name" value="UCP036521_pph"/>
    <property type="match status" value="1"/>
</dbReference>
<dbReference type="Proteomes" id="UP000231480">
    <property type="component" value="Unassembled WGS sequence"/>
</dbReference>
<dbReference type="InterPro" id="IPR004518">
    <property type="entry name" value="MazG-like_dom"/>
</dbReference>
<dbReference type="EMBL" id="PCRH01000053">
    <property type="protein sequence ID" value="PIP16988.1"/>
    <property type="molecule type" value="Genomic_DNA"/>
</dbReference>
<organism evidence="2 3">
    <name type="scientific">Candidatus Portnoybacteria bacterium CG23_combo_of_CG06-09_8_20_14_all_37_13</name>
    <dbReference type="NCBI Taxonomy" id="1974819"/>
    <lineage>
        <taxon>Bacteria</taxon>
        <taxon>Candidatus Portnoyibacteriota</taxon>
    </lineage>
</organism>
<comment type="caution">
    <text evidence="2">The sequence shown here is derived from an EMBL/GenBank/DDBJ whole genome shotgun (WGS) entry which is preliminary data.</text>
</comment>
<name>A0A2G9YCN0_9BACT</name>
<sequence length="105" mass="12487">MPTLKTNPKLKDFQKYTREFEKERGFDHETILQKCLLLGEEVGELFKAVRKKDKIQIDHNSKFCSIDEELADVLIYLCAIANRSNIDLEKAFRNKEKINKKRIWK</sequence>
<proteinExistence type="predicted"/>
<evidence type="ECO:0000259" key="1">
    <source>
        <dbReference type="Pfam" id="PF03819"/>
    </source>
</evidence>
<reference evidence="2 3" key="1">
    <citation type="submission" date="2017-09" db="EMBL/GenBank/DDBJ databases">
        <title>Depth-based differentiation of microbial function through sediment-hosted aquifers and enrichment of novel symbionts in the deep terrestrial subsurface.</title>
        <authorList>
            <person name="Probst A.J."/>
            <person name="Ladd B."/>
            <person name="Jarett J.K."/>
            <person name="Geller-Mcgrath D.E."/>
            <person name="Sieber C.M."/>
            <person name="Emerson J.B."/>
            <person name="Anantharaman K."/>
            <person name="Thomas B.C."/>
            <person name="Malmstrom R."/>
            <person name="Stieglmeier M."/>
            <person name="Klingl A."/>
            <person name="Woyke T."/>
            <person name="Ryan C.M."/>
            <person name="Banfield J.F."/>
        </authorList>
    </citation>
    <scope>NUCLEOTIDE SEQUENCE [LARGE SCALE GENOMIC DNA]</scope>
    <source>
        <strain evidence="2">CG23_combo_of_CG06-09_8_20_14_all_37_13</strain>
    </source>
</reference>
<accession>A0A2G9YCN0</accession>
<protein>
    <submittedName>
        <fullName evidence="2">Pyrophosphohydrolase</fullName>
    </submittedName>
</protein>
<evidence type="ECO:0000313" key="3">
    <source>
        <dbReference type="Proteomes" id="UP000231480"/>
    </source>
</evidence>
<dbReference type="AlphaFoldDB" id="A0A2G9YCN0"/>